<dbReference type="KEGG" id="vpo:Kpol_1010p59"/>
<dbReference type="Pfam" id="PF25329">
    <property type="entry name" value="C2_GDE1"/>
    <property type="match status" value="1"/>
</dbReference>
<dbReference type="GO" id="GO:0006629">
    <property type="term" value="P:lipid metabolic process"/>
    <property type="evidence" value="ECO:0007669"/>
    <property type="project" value="InterPro"/>
</dbReference>
<dbReference type="SMART" id="SM00248">
    <property type="entry name" value="ANK"/>
    <property type="match status" value="7"/>
</dbReference>
<feature type="region of interest" description="Disordered" evidence="4">
    <location>
        <begin position="39"/>
        <end position="73"/>
    </location>
</feature>
<evidence type="ECO:0000256" key="1">
    <source>
        <dbReference type="ARBA" id="ARBA00022737"/>
    </source>
</evidence>
<feature type="repeat" description="ANK" evidence="3">
    <location>
        <begin position="595"/>
        <end position="627"/>
    </location>
</feature>
<dbReference type="Pfam" id="PF03105">
    <property type="entry name" value="SPX"/>
    <property type="match status" value="2"/>
</dbReference>
<dbReference type="InterPro" id="IPR002110">
    <property type="entry name" value="Ankyrin_rpt"/>
</dbReference>
<dbReference type="OMA" id="LCTALNW"/>
<feature type="compositionally biased region" description="Polar residues" evidence="4">
    <location>
        <begin position="39"/>
        <end position="52"/>
    </location>
</feature>
<dbReference type="Pfam" id="PF12796">
    <property type="entry name" value="Ank_2"/>
    <property type="match status" value="2"/>
</dbReference>
<accession>A7TIK4</accession>
<dbReference type="GO" id="GO:0006796">
    <property type="term" value="P:phosphate-containing compound metabolic process"/>
    <property type="evidence" value="ECO:0007669"/>
    <property type="project" value="EnsemblFungi"/>
</dbReference>
<dbReference type="PhylomeDB" id="A7TIK4"/>
<evidence type="ECO:0000256" key="4">
    <source>
        <dbReference type="SAM" id="MobiDB-lite"/>
    </source>
</evidence>
<dbReference type="HOGENOM" id="CLU_002842_1_0_1"/>
<feature type="repeat" description="ANK" evidence="3">
    <location>
        <begin position="628"/>
        <end position="660"/>
    </location>
</feature>
<dbReference type="CDD" id="cd08578">
    <property type="entry name" value="GDPD_NUC-2_fungi"/>
    <property type="match status" value="1"/>
</dbReference>
<reference evidence="7 8" key="1">
    <citation type="journal article" date="2007" name="Proc. Natl. Acad. Sci. U.S.A.">
        <title>Independent sorting-out of thousands of duplicated gene pairs in two yeast species descended from a whole-genome duplication.</title>
        <authorList>
            <person name="Scannell D.R."/>
            <person name="Frank A.C."/>
            <person name="Conant G.C."/>
            <person name="Byrne K.P."/>
            <person name="Woolfit M."/>
            <person name="Wolfe K.H."/>
        </authorList>
    </citation>
    <scope>NUCLEOTIDE SEQUENCE [LARGE SCALE GENOMIC DNA]</scope>
    <source>
        <strain evidence="8">ATCC 22028 / DSM 70294 / BCRC 21397 / CBS 2163 / NBRC 10782 / NRRL Y-8283 / UCD 57-17</strain>
    </source>
</reference>
<evidence type="ECO:0000256" key="3">
    <source>
        <dbReference type="PROSITE-ProRule" id="PRU00023"/>
    </source>
</evidence>
<dbReference type="InterPro" id="IPR036770">
    <property type="entry name" value="Ankyrin_rpt-contain_sf"/>
</dbReference>
<keyword evidence="8" id="KW-1185">Reference proteome</keyword>
<dbReference type="GO" id="GO:0000425">
    <property type="term" value="P:pexophagy"/>
    <property type="evidence" value="ECO:0007669"/>
    <property type="project" value="EnsemblFungi"/>
</dbReference>
<feature type="domain" description="SPX" evidence="5">
    <location>
        <begin position="1"/>
        <end position="194"/>
    </location>
</feature>
<dbReference type="GeneID" id="5546198"/>
<evidence type="ECO:0008006" key="9">
    <source>
        <dbReference type="Google" id="ProtNLM"/>
    </source>
</evidence>
<dbReference type="EMBL" id="DS480396">
    <property type="protein sequence ID" value="EDO17942.1"/>
    <property type="molecule type" value="Genomic_DNA"/>
</dbReference>
<feature type="repeat" description="ANK" evidence="3">
    <location>
        <begin position="487"/>
        <end position="511"/>
    </location>
</feature>
<dbReference type="GO" id="GO:0008081">
    <property type="term" value="F:phosphoric diester hydrolase activity"/>
    <property type="evidence" value="ECO:0007669"/>
    <property type="project" value="InterPro"/>
</dbReference>
<dbReference type="InterPro" id="IPR030395">
    <property type="entry name" value="GP_PDE_dom"/>
</dbReference>
<keyword evidence="1" id="KW-0677">Repeat</keyword>
<dbReference type="GO" id="GO:0005634">
    <property type="term" value="C:nucleus"/>
    <property type="evidence" value="ECO:0007669"/>
    <property type="project" value="EnsemblFungi"/>
</dbReference>
<dbReference type="OrthoDB" id="1577640at2759"/>
<dbReference type="eggNOG" id="KOG2421">
    <property type="taxonomic scope" value="Eukaryota"/>
</dbReference>
<evidence type="ECO:0000259" key="6">
    <source>
        <dbReference type="PROSITE" id="PS51704"/>
    </source>
</evidence>
<proteinExistence type="predicted"/>
<sequence length="1145" mass="130654">MKFGKYLEARQVELPEHNGYFIDYKALKKLIKHLSIPNSNHNTPSFDSNDASNTEMNNTTTTMTMTDDQNTDPHSLDDINQSLVYKRLQENQSAYFFKLERELEKVNSYYLEKELDLHIKFDILKKKLDDYKKHGKLTTKDSVSYKNLLAGIKKLQRDLTNLEQFVELNRTGFMKALKKWDKRSHSHQKEFYFATVISIQPIFTNNDIPKLNDSLLTLSINLEDTNNLNLTEIVDLTDNKNITINNPLIIEHDENKSLKESLSKLTTTLAKVTSEDPTISKTALTGPFSKFSIANELERELLFELEIESEIETWFKELLTIANIKDESRKREMLENFSKLKIDTFINKTPEAIKSNDKNNNIIKDAVTKLFLLLVESDLDDESLKIFFSTTNDRIDLSYYDENDQVFSRRNVIHEAARCATQSRLFVLEEMLKTFSDSKDLLMKLINAQDFHLRTPLHYVSELGKSDFVRALLETKLIESVDILDRDSRTPFILAIVKNHIDIVKLLLEEGKADPAPQNTETSKPQFSPLTVACYHNNYQIAKMILERGSIDLKSTFDHEGLGNLHVVARRGGSSKLIQLLVQHGADPNGFDEFNKWTPIFYAVKEGHKGTVEELLKNGANINITDDENRSPLFYAIWEGHVDVLNVLIKINSDTDPKALPVNSKPLLTGDFSMSPVDSCGDIPDFTLPPPIIPLRKYGHNFLENKVFVKIILRPNSDFIKIHSDDDIVTLPPGRITLTSNLPGSFPRNIILPIENEEDGEIVFQIDSLDEFAVDFETFPSYGTKLIAKTTVMSNVLTKKLSNGCGKLILPMFDSRVTNIGSFIFEYQIVYPCNVKPLEITKYETYWKSTSNDMTIKKDLHQFVTSSSLIGRYASLKVCSLNDGTIVVTPMLYITIGTIKIFMNDLSKNQLESFLSYNIEDVPEINNFEDLIPLLNSKVYSLDKLLTKIDNTIQLDIQLCYPTEQEVNEIPVKMGPLHDLNSFIDKVLLVVFDHVRDLRHSGKDLRSIVFSSSNQQACVSLNWKQPNFAVLYRMGVLYREGDEFVTDTAHHLKSEAVNKKILNLTNHENYYLREIVRDATNNNLFGIILPYELLQVCSQIGSTIRSNGLLLIASLESESENVLHNDDINGTLIGSKLEFHRSIGI</sequence>
<dbReference type="SUPFAM" id="SSF48403">
    <property type="entry name" value="Ankyrin repeat"/>
    <property type="match status" value="1"/>
</dbReference>
<dbReference type="PROSITE" id="PS50088">
    <property type="entry name" value="ANK_REPEAT"/>
    <property type="match status" value="4"/>
</dbReference>
<name>A7TIK4_VANPO</name>
<dbReference type="STRING" id="436907.A7TIK4"/>
<dbReference type="Proteomes" id="UP000000267">
    <property type="component" value="Unassembled WGS sequence"/>
</dbReference>
<dbReference type="Gene3D" id="1.25.40.20">
    <property type="entry name" value="Ankyrin repeat-containing domain"/>
    <property type="match status" value="2"/>
</dbReference>
<feature type="compositionally biased region" description="Low complexity" evidence="4">
    <location>
        <begin position="53"/>
        <end position="68"/>
    </location>
</feature>
<dbReference type="PROSITE" id="PS51382">
    <property type="entry name" value="SPX"/>
    <property type="match status" value="1"/>
</dbReference>
<evidence type="ECO:0000256" key="2">
    <source>
        <dbReference type="ARBA" id="ARBA00023043"/>
    </source>
</evidence>
<dbReference type="InParanoid" id="A7TIK4"/>
<evidence type="ECO:0000259" key="5">
    <source>
        <dbReference type="PROSITE" id="PS51382"/>
    </source>
</evidence>
<dbReference type="InterPro" id="IPR057506">
    <property type="entry name" value="C2_GPCPD1"/>
</dbReference>
<dbReference type="PANTHER" id="PTHR24198:SF165">
    <property type="entry name" value="ANKYRIN REPEAT-CONTAINING PROTEIN-RELATED"/>
    <property type="match status" value="1"/>
</dbReference>
<dbReference type="AlphaFoldDB" id="A7TIK4"/>
<evidence type="ECO:0000313" key="8">
    <source>
        <dbReference type="Proteomes" id="UP000000267"/>
    </source>
</evidence>
<protein>
    <recommendedName>
        <fullName evidence="9">Phosphate system positive regulatory protein PHO81</fullName>
    </recommendedName>
</protein>
<dbReference type="eggNOG" id="KOG0504">
    <property type="taxonomic scope" value="Eukaryota"/>
</dbReference>
<dbReference type="RefSeq" id="XP_001645800.1">
    <property type="nucleotide sequence ID" value="XM_001645750.1"/>
</dbReference>
<evidence type="ECO:0000313" key="7">
    <source>
        <dbReference type="EMBL" id="EDO17942.1"/>
    </source>
</evidence>
<dbReference type="PROSITE" id="PS50297">
    <property type="entry name" value="ANK_REP_REGION"/>
    <property type="match status" value="4"/>
</dbReference>
<dbReference type="InterPro" id="IPR004331">
    <property type="entry name" value="SPX_dom"/>
</dbReference>
<gene>
    <name evidence="7" type="ORF">Kpol_1010p59</name>
</gene>
<keyword evidence="2 3" id="KW-0040">ANK repeat</keyword>
<dbReference type="PROSITE" id="PS51704">
    <property type="entry name" value="GP_PDE"/>
    <property type="match status" value="1"/>
</dbReference>
<feature type="repeat" description="ANK" evidence="3">
    <location>
        <begin position="560"/>
        <end position="593"/>
    </location>
</feature>
<dbReference type="CDD" id="cd14483">
    <property type="entry name" value="SPX_PHO81_NUC-2_like"/>
    <property type="match status" value="1"/>
</dbReference>
<organism evidence="8">
    <name type="scientific">Vanderwaltozyma polyspora (strain ATCC 22028 / DSM 70294 / BCRC 21397 / CBS 2163 / NBRC 10782 / NRRL Y-8283 / UCD 57-17)</name>
    <name type="common">Kluyveromyces polysporus</name>
    <dbReference type="NCBI Taxonomy" id="436907"/>
    <lineage>
        <taxon>Eukaryota</taxon>
        <taxon>Fungi</taxon>
        <taxon>Dikarya</taxon>
        <taxon>Ascomycota</taxon>
        <taxon>Saccharomycotina</taxon>
        <taxon>Saccharomycetes</taxon>
        <taxon>Saccharomycetales</taxon>
        <taxon>Saccharomycetaceae</taxon>
        <taxon>Vanderwaltozyma</taxon>
    </lineage>
</organism>
<feature type="domain" description="GP-PDE" evidence="6">
    <location>
        <begin position="840"/>
        <end position="1145"/>
    </location>
</feature>
<dbReference type="GO" id="GO:0004861">
    <property type="term" value="F:cyclin-dependent protein serine/threonine kinase inhibitor activity"/>
    <property type="evidence" value="ECO:0007669"/>
    <property type="project" value="EnsemblFungi"/>
</dbReference>
<dbReference type="FunCoup" id="A7TIK4">
    <property type="interactions" value="239"/>
</dbReference>
<dbReference type="GO" id="GO:0016036">
    <property type="term" value="P:cellular response to phosphate starvation"/>
    <property type="evidence" value="ECO:0007669"/>
    <property type="project" value="EnsemblFungi"/>
</dbReference>
<dbReference type="eggNOG" id="KOG1161">
    <property type="taxonomic scope" value="Eukaryota"/>
</dbReference>
<dbReference type="PANTHER" id="PTHR24198">
    <property type="entry name" value="ANKYRIN REPEAT AND PROTEIN KINASE DOMAIN-CONTAINING PROTEIN"/>
    <property type="match status" value="1"/>
</dbReference>